<dbReference type="EMBL" id="KV784354">
    <property type="protein sequence ID" value="OEU20582.1"/>
    <property type="molecule type" value="Genomic_DNA"/>
</dbReference>
<feature type="transmembrane region" description="Helical" evidence="2">
    <location>
        <begin position="339"/>
        <end position="357"/>
    </location>
</feature>
<feature type="region of interest" description="Disordered" evidence="1">
    <location>
        <begin position="67"/>
        <end position="156"/>
    </location>
</feature>
<accession>A0A1E7FQY3</accession>
<evidence type="ECO:0000313" key="4">
    <source>
        <dbReference type="EMBL" id="OEU20582.1"/>
    </source>
</evidence>
<keyword evidence="3" id="KW-0732">Signal</keyword>
<feature type="compositionally biased region" description="Low complexity" evidence="1">
    <location>
        <begin position="304"/>
        <end position="315"/>
    </location>
</feature>
<evidence type="ECO:0000256" key="1">
    <source>
        <dbReference type="SAM" id="MobiDB-lite"/>
    </source>
</evidence>
<gene>
    <name evidence="4" type="ORF">FRACYDRAFT_234213</name>
</gene>
<keyword evidence="2" id="KW-0472">Membrane</keyword>
<feature type="compositionally biased region" description="Polar residues" evidence="1">
    <location>
        <begin position="85"/>
        <end position="95"/>
    </location>
</feature>
<dbReference type="AlphaFoldDB" id="A0A1E7FQY3"/>
<reference evidence="4 5" key="1">
    <citation type="submission" date="2016-09" db="EMBL/GenBank/DDBJ databases">
        <title>Extensive genetic diversity and differential bi-allelic expression allows diatom success in the polar Southern Ocean.</title>
        <authorList>
            <consortium name="DOE Joint Genome Institute"/>
            <person name="Mock T."/>
            <person name="Otillar R.P."/>
            <person name="Strauss J."/>
            <person name="Dupont C."/>
            <person name="Frickenhaus S."/>
            <person name="Maumus F."/>
            <person name="Mcmullan M."/>
            <person name="Sanges R."/>
            <person name="Schmutz J."/>
            <person name="Toseland A."/>
            <person name="Valas R."/>
            <person name="Veluchamy A."/>
            <person name="Ward B.J."/>
            <person name="Allen A."/>
            <person name="Barry K."/>
            <person name="Falciatore A."/>
            <person name="Ferrante M."/>
            <person name="Fortunato A.E."/>
            <person name="Gloeckner G."/>
            <person name="Gruber A."/>
            <person name="Hipkin R."/>
            <person name="Janech M."/>
            <person name="Kroth P."/>
            <person name="Leese F."/>
            <person name="Lindquist E."/>
            <person name="Lyon B.R."/>
            <person name="Martin J."/>
            <person name="Mayer C."/>
            <person name="Parker M."/>
            <person name="Quesneville H."/>
            <person name="Raymond J."/>
            <person name="Uhlig C."/>
            <person name="Valentin K.U."/>
            <person name="Worden A.Z."/>
            <person name="Armbrust E.V."/>
            <person name="Bowler C."/>
            <person name="Green B."/>
            <person name="Moulton V."/>
            <person name="Van Oosterhout C."/>
            <person name="Grigoriev I."/>
        </authorList>
    </citation>
    <scope>NUCLEOTIDE SEQUENCE [LARGE SCALE GENOMIC DNA]</scope>
    <source>
        <strain evidence="4 5">CCMP1102</strain>
    </source>
</reference>
<proteinExistence type="predicted"/>
<dbReference type="OrthoDB" id="10617087at2759"/>
<feature type="signal peptide" evidence="3">
    <location>
        <begin position="1"/>
        <end position="20"/>
    </location>
</feature>
<dbReference type="Proteomes" id="UP000095751">
    <property type="component" value="Unassembled WGS sequence"/>
</dbReference>
<evidence type="ECO:0000256" key="3">
    <source>
        <dbReference type="SAM" id="SignalP"/>
    </source>
</evidence>
<name>A0A1E7FQY3_9STRA</name>
<sequence length="393" mass="42690">MKATTFVNSILYCFFVSASAEKKSINPGHVINGRHYDYPKEASAPAVSTEGLNESSEENDTVVGRGIIAGRSDGSTSHYEYPNEDNVNAATNVDPNSRYERPPIPPQVPTETNDVVAEGTSSPSPPNDPEEAPCTTSDGTFGIIRNIDSDSDTDTDNTLMTIPIEYQYEIEAITGTKRSTINNDILPLVEKAIVDSILQEVFPDRCGNTEIGKRRLRIQRRLEVTGVSMYPPDYITTSTCNVERSSSTLNECAIVDGELTLFTNDGEAANEQFRIANLIKENMNSGVYDDLSDKIVRLYYLDSSSSGPTESNTSNGEDEVNANGSESATGKSERKSLKVGLFLGLGALVAILAGVVFRTARKMSIINDDQTDMQSGGIQTYLDVDAHRSTSFA</sequence>
<keyword evidence="5" id="KW-1185">Reference proteome</keyword>
<protein>
    <recommendedName>
        <fullName evidence="6">SEA domain-containing protein</fullName>
    </recommendedName>
</protein>
<keyword evidence="2" id="KW-1133">Transmembrane helix</keyword>
<evidence type="ECO:0000313" key="5">
    <source>
        <dbReference type="Proteomes" id="UP000095751"/>
    </source>
</evidence>
<dbReference type="InParanoid" id="A0A1E7FQY3"/>
<feature type="region of interest" description="Disordered" evidence="1">
    <location>
        <begin position="304"/>
        <end position="331"/>
    </location>
</feature>
<feature type="chain" id="PRO_5009193432" description="SEA domain-containing protein" evidence="3">
    <location>
        <begin position="21"/>
        <end position="393"/>
    </location>
</feature>
<keyword evidence="2" id="KW-0812">Transmembrane</keyword>
<evidence type="ECO:0000256" key="2">
    <source>
        <dbReference type="SAM" id="Phobius"/>
    </source>
</evidence>
<evidence type="ECO:0008006" key="6">
    <source>
        <dbReference type="Google" id="ProtNLM"/>
    </source>
</evidence>
<dbReference type="KEGG" id="fcy:FRACYDRAFT_234213"/>
<organism evidence="4 5">
    <name type="scientific">Fragilariopsis cylindrus CCMP1102</name>
    <dbReference type="NCBI Taxonomy" id="635003"/>
    <lineage>
        <taxon>Eukaryota</taxon>
        <taxon>Sar</taxon>
        <taxon>Stramenopiles</taxon>
        <taxon>Ochrophyta</taxon>
        <taxon>Bacillariophyta</taxon>
        <taxon>Bacillariophyceae</taxon>
        <taxon>Bacillariophycidae</taxon>
        <taxon>Bacillariales</taxon>
        <taxon>Bacillariaceae</taxon>
        <taxon>Fragilariopsis</taxon>
    </lineage>
</organism>